<organism evidence="1 2">
    <name type="scientific">Trichonephila clavipes</name>
    <name type="common">Golden silk orbweaver</name>
    <name type="synonym">Nephila clavipes</name>
    <dbReference type="NCBI Taxonomy" id="2585209"/>
    <lineage>
        <taxon>Eukaryota</taxon>
        <taxon>Metazoa</taxon>
        <taxon>Ecdysozoa</taxon>
        <taxon>Arthropoda</taxon>
        <taxon>Chelicerata</taxon>
        <taxon>Arachnida</taxon>
        <taxon>Araneae</taxon>
        <taxon>Araneomorphae</taxon>
        <taxon>Entelegynae</taxon>
        <taxon>Araneoidea</taxon>
        <taxon>Nephilidae</taxon>
        <taxon>Trichonephila</taxon>
    </lineage>
</organism>
<proteinExistence type="predicted"/>
<name>A0A8X6UYL7_TRICX</name>
<reference evidence="1" key="1">
    <citation type="submission" date="2020-08" db="EMBL/GenBank/DDBJ databases">
        <title>Multicomponent nature underlies the extraordinary mechanical properties of spider dragline silk.</title>
        <authorList>
            <person name="Kono N."/>
            <person name="Nakamura H."/>
            <person name="Mori M."/>
            <person name="Yoshida Y."/>
            <person name="Ohtoshi R."/>
            <person name="Malay A.D."/>
            <person name="Moran D.A.P."/>
            <person name="Tomita M."/>
            <person name="Numata K."/>
            <person name="Arakawa K."/>
        </authorList>
    </citation>
    <scope>NUCLEOTIDE SEQUENCE</scope>
</reference>
<dbReference type="Proteomes" id="UP000887159">
    <property type="component" value="Unassembled WGS sequence"/>
</dbReference>
<comment type="caution">
    <text evidence="1">The sequence shown here is derived from an EMBL/GenBank/DDBJ whole genome shotgun (WGS) entry which is preliminary data.</text>
</comment>
<evidence type="ECO:0000313" key="1">
    <source>
        <dbReference type="EMBL" id="GFX97771.1"/>
    </source>
</evidence>
<sequence length="77" mass="8030">MREGRWEIKSIEYFVTAGVVVLGDGGLSWISGPAPQTNVGGMREGPGVVVLGDGGHVLVRDGGHVLVLRSCATNERG</sequence>
<dbReference type="AlphaFoldDB" id="A0A8X6UYL7"/>
<accession>A0A8X6UYL7</accession>
<dbReference type="EMBL" id="BMAU01021200">
    <property type="protein sequence ID" value="GFX97771.1"/>
    <property type="molecule type" value="Genomic_DNA"/>
</dbReference>
<protein>
    <submittedName>
        <fullName evidence="1">Uncharacterized protein</fullName>
    </submittedName>
</protein>
<evidence type="ECO:0000313" key="2">
    <source>
        <dbReference type="Proteomes" id="UP000887159"/>
    </source>
</evidence>
<keyword evidence="2" id="KW-1185">Reference proteome</keyword>
<gene>
    <name evidence="1" type="ORF">TNCV_456501</name>
</gene>